<evidence type="ECO:0000313" key="1">
    <source>
        <dbReference type="EMBL" id="ULU06599.1"/>
    </source>
</evidence>
<dbReference type="EMBL" id="CP090892">
    <property type="protein sequence ID" value="ULU06599.1"/>
    <property type="molecule type" value="Genomic_DNA"/>
</dbReference>
<dbReference type="AlphaFoldDB" id="A0AAE9DK63"/>
<dbReference type="Proteomes" id="UP000827892">
    <property type="component" value="Chromosome II"/>
</dbReference>
<organism evidence="1 2">
    <name type="scientific">Caenorhabditis briggsae</name>
    <dbReference type="NCBI Taxonomy" id="6238"/>
    <lineage>
        <taxon>Eukaryota</taxon>
        <taxon>Metazoa</taxon>
        <taxon>Ecdysozoa</taxon>
        <taxon>Nematoda</taxon>
        <taxon>Chromadorea</taxon>
        <taxon>Rhabditida</taxon>
        <taxon>Rhabditina</taxon>
        <taxon>Rhabditomorpha</taxon>
        <taxon>Rhabditoidea</taxon>
        <taxon>Rhabditidae</taxon>
        <taxon>Peloderinae</taxon>
        <taxon>Caenorhabditis</taxon>
    </lineage>
</organism>
<proteinExistence type="predicted"/>
<accession>A0AAE9DK63</accession>
<evidence type="ECO:0000313" key="2">
    <source>
        <dbReference type="Proteomes" id="UP000827892"/>
    </source>
</evidence>
<sequence>MGDPSAPGTQAGKDNATTELVVTLQQIQEQLKAQCDFTQSLMKQNQELRDQLEQPRAVAGGTGSTVRRSNARLLNDLSRRIPKFVYRLDEPILSRSGLHATNWFSPKTDPSSPSAANTDIESTRLSAMLQREYPEVFEYGLGTCVKEEAQIRTIKKP</sequence>
<reference evidence="1 2" key="1">
    <citation type="submission" date="2022-05" db="EMBL/GenBank/DDBJ databases">
        <title>Chromosome-level reference genomes for two strains of Caenorhabditis briggsae: an improved platform for comparative genomics.</title>
        <authorList>
            <person name="Stevens L."/>
            <person name="Andersen E.C."/>
        </authorList>
    </citation>
    <scope>NUCLEOTIDE SEQUENCE [LARGE SCALE GENOMIC DNA]</scope>
    <source>
        <strain evidence="1">QX1410_ONT</strain>
        <tissue evidence="1">Whole-organism</tissue>
    </source>
</reference>
<gene>
    <name evidence="1" type="ORF">L3Y34_018438</name>
</gene>
<name>A0AAE9DK63_CAEBR</name>
<protein>
    <submittedName>
        <fullName evidence="1">Uncharacterized protein</fullName>
    </submittedName>
</protein>